<evidence type="ECO:0000259" key="5">
    <source>
        <dbReference type="PROSITE" id="PS50931"/>
    </source>
</evidence>
<dbReference type="PANTHER" id="PTHR30419">
    <property type="entry name" value="HTH-TYPE TRANSCRIPTIONAL REGULATOR YBHD"/>
    <property type="match status" value="1"/>
</dbReference>
<evidence type="ECO:0000256" key="1">
    <source>
        <dbReference type="ARBA" id="ARBA00009437"/>
    </source>
</evidence>
<keyword evidence="3" id="KW-0238">DNA-binding</keyword>
<dbReference type="Pfam" id="PF00126">
    <property type="entry name" value="HTH_1"/>
    <property type="match status" value="1"/>
</dbReference>
<evidence type="ECO:0000256" key="4">
    <source>
        <dbReference type="ARBA" id="ARBA00023163"/>
    </source>
</evidence>
<dbReference type="SUPFAM" id="SSF53850">
    <property type="entry name" value="Periplasmic binding protein-like II"/>
    <property type="match status" value="1"/>
</dbReference>
<keyword evidence="2" id="KW-0805">Transcription regulation</keyword>
<feature type="domain" description="HTH lysR-type" evidence="5">
    <location>
        <begin position="9"/>
        <end position="66"/>
    </location>
</feature>
<comment type="similarity">
    <text evidence="1">Belongs to the LysR transcriptional regulatory family.</text>
</comment>
<dbReference type="Gene3D" id="1.10.10.10">
    <property type="entry name" value="Winged helix-like DNA-binding domain superfamily/Winged helix DNA-binding domain"/>
    <property type="match status" value="1"/>
</dbReference>
<dbReference type="InterPro" id="IPR000847">
    <property type="entry name" value="LysR_HTH_N"/>
</dbReference>
<reference evidence="6 7" key="1">
    <citation type="submission" date="2019-01" db="EMBL/GenBank/DDBJ databases">
        <authorList>
            <person name="Deng T."/>
        </authorList>
    </citation>
    <scope>NUCLEOTIDE SEQUENCE [LARGE SCALE GENOMIC DNA]</scope>
    <source>
        <strain evidence="6 7">F8825</strain>
    </source>
</reference>
<evidence type="ECO:0000256" key="3">
    <source>
        <dbReference type="ARBA" id="ARBA00023125"/>
    </source>
</evidence>
<dbReference type="InterPro" id="IPR050950">
    <property type="entry name" value="HTH-type_LysR_regulators"/>
</dbReference>
<dbReference type="SUPFAM" id="SSF46785">
    <property type="entry name" value="Winged helix' DNA-binding domain"/>
    <property type="match status" value="1"/>
</dbReference>
<dbReference type="InterPro" id="IPR005119">
    <property type="entry name" value="LysR_subst-bd"/>
</dbReference>
<dbReference type="InterPro" id="IPR036388">
    <property type="entry name" value="WH-like_DNA-bd_sf"/>
</dbReference>
<dbReference type="OrthoDB" id="7809623at2"/>
<gene>
    <name evidence="6" type="ORF">EUU22_22510</name>
</gene>
<dbReference type="GO" id="GO:0005829">
    <property type="term" value="C:cytosol"/>
    <property type="evidence" value="ECO:0007669"/>
    <property type="project" value="TreeGrafter"/>
</dbReference>
<dbReference type="RefSeq" id="WP_129334210.1">
    <property type="nucleotide sequence ID" value="NZ_SDVB01000380.1"/>
</dbReference>
<accession>A0A4V1RLZ1</accession>
<dbReference type="InterPro" id="IPR036390">
    <property type="entry name" value="WH_DNA-bd_sf"/>
</dbReference>
<comment type="caution">
    <text evidence="6">The sequence shown here is derived from an EMBL/GenBank/DDBJ whole genome shotgun (WGS) entry which is preliminary data.</text>
</comment>
<dbReference type="GO" id="GO:0003677">
    <property type="term" value="F:DNA binding"/>
    <property type="evidence" value="ECO:0007669"/>
    <property type="project" value="UniProtKB-KW"/>
</dbReference>
<dbReference type="EMBL" id="SDVB01000380">
    <property type="protein sequence ID" value="RYB97872.1"/>
    <property type="molecule type" value="Genomic_DNA"/>
</dbReference>
<organism evidence="6 7">
    <name type="scientific">Ciceribacter ferrooxidans</name>
    <dbReference type="NCBI Taxonomy" id="2509717"/>
    <lineage>
        <taxon>Bacteria</taxon>
        <taxon>Pseudomonadati</taxon>
        <taxon>Pseudomonadota</taxon>
        <taxon>Alphaproteobacteria</taxon>
        <taxon>Hyphomicrobiales</taxon>
        <taxon>Rhizobiaceae</taxon>
        <taxon>Ciceribacter</taxon>
    </lineage>
</organism>
<dbReference type="Pfam" id="PF03466">
    <property type="entry name" value="LysR_substrate"/>
    <property type="match status" value="1"/>
</dbReference>
<evidence type="ECO:0000313" key="6">
    <source>
        <dbReference type="EMBL" id="RYB97872.1"/>
    </source>
</evidence>
<name>A0A4V1RLZ1_9HYPH</name>
<dbReference type="PANTHER" id="PTHR30419:SF8">
    <property type="entry name" value="NITROGEN ASSIMILATION TRANSCRIPTIONAL ACTIVATOR-RELATED"/>
    <property type="match status" value="1"/>
</dbReference>
<proteinExistence type="inferred from homology"/>
<sequence>MPEVHFQRLQPKHFSLIRAVAELGQLSLAAQALSITQPAASRMLGDIERLVDAPIFVRTPKGMEATAVGLALARRARTLLEEMDEAIREVDAIKRGLTGTVRAGAVTGGAVGFIVPAIQALKVEAASADIHVDVASSDALIGDLLSGQLDFALGRIPAGIDARQFDILDARVEEVNLLVHESHPLADANDLSPADIVHFAWVMQAPGAPVRQAVEAVFIESGVQIPSNIVNTTSLLVMIAMLASSNAIAPMSREVSDLLCGGTGTGLCKLDIRVPIVVAPYHLITVKRKQMTPVAARLRDLVMQELHGGRPVPIGPVKA</sequence>
<evidence type="ECO:0000313" key="7">
    <source>
        <dbReference type="Proteomes" id="UP000291088"/>
    </source>
</evidence>
<protein>
    <submittedName>
        <fullName evidence="6">LysR family transcriptional regulator</fullName>
    </submittedName>
</protein>
<dbReference type="PROSITE" id="PS50931">
    <property type="entry name" value="HTH_LYSR"/>
    <property type="match status" value="1"/>
</dbReference>
<dbReference type="Gene3D" id="3.40.190.290">
    <property type="match status" value="1"/>
</dbReference>
<keyword evidence="7" id="KW-1185">Reference proteome</keyword>
<dbReference type="AlphaFoldDB" id="A0A4V1RLZ1"/>
<evidence type="ECO:0000256" key="2">
    <source>
        <dbReference type="ARBA" id="ARBA00023015"/>
    </source>
</evidence>
<keyword evidence="4" id="KW-0804">Transcription</keyword>
<dbReference type="GO" id="GO:0003700">
    <property type="term" value="F:DNA-binding transcription factor activity"/>
    <property type="evidence" value="ECO:0007669"/>
    <property type="project" value="InterPro"/>
</dbReference>
<dbReference type="Proteomes" id="UP000291088">
    <property type="component" value="Unassembled WGS sequence"/>
</dbReference>